<keyword evidence="1" id="KW-0812">Transmembrane</keyword>
<organism evidence="2 3">
    <name type="scientific">Candidatus Adlerbacteria bacterium GW2011_GWA1_54_10</name>
    <dbReference type="NCBI Taxonomy" id="1618605"/>
    <lineage>
        <taxon>Bacteria</taxon>
        <taxon>Candidatus Adleribacteriota</taxon>
    </lineage>
</organism>
<feature type="transmembrane region" description="Helical" evidence="1">
    <location>
        <begin position="7"/>
        <end position="27"/>
    </location>
</feature>
<dbReference type="EMBL" id="LCRO01000002">
    <property type="protein sequence ID" value="KKW35913.1"/>
    <property type="molecule type" value="Genomic_DNA"/>
</dbReference>
<evidence type="ECO:0000256" key="1">
    <source>
        <dbReference type="SAM" id="Phobius"/>
    </source>
</evidence>
<accession>A0A0G1XXJ9</accession>
<keyword evidence="1" id="KW-0472">Membrane</keyword>
<name>A0A0G1XXJ9_9BACT</name>
<evidence type="ECO:0000313" key="3">
    <source>
        <dbReference type="Proteomes" id="UP000034740"/>
    </source>
</evidence>
<keyword evidence="1" id="KW-1133">Transmembrane helix</keyword>
<dbReference type="AlphaFoldDB" id="A0A0G1XXJ9"/>
<gene>
    <name evidence="2" type="ORF">UY83_C0002G0070</name>
</gene>
<feature type="transmembrane region" description="Helical" evidence="1">
    <location>
        <begin position="33"/>
        <end position="54"/>
    </location>
</feature>
<comment type="caution">
    <text evidence="2">The sequence shown here is derived from an EMBL/GenBank/DDBJ whole genome shotgun (WGS) entry which is preliminary data.</text>
</comment>
<reference evidence="2 3" key="1">
    <citation type="journal article" date="2015" name="Nature">
        <title>rRNA introns, odd ribosomes, and small enigmatic genomes across a large radiation of phyla.</title>
        <authorList>
            <person name="Brown C.T."/>
            <person name="Hug L.A."/>
            <person name="Thomas B.C."/>
            <person name="Sharon I."/>
            <person name="Castelle C.J."/>
            <person name="Singh A."/>
            <person name="Wilkins M.J."/>
            <person name="Williams K.H."/>
            <person name="Banfield J.F."/>
        </authorList>
    </citation>
    <scope>NUCLEOTIDE SEQUENCE [LARGE SCALE GENOMIC DNA]</scope>
</reference>
<sequence length="82" mass="9250">MKYQAKRVIVLALGLVFIVLGVIGLALPFLQGFLFLAIGILLISLYSPATRAWLDKHTVKYPKMHKVVLKVEDFARRALDKI</sequence>
<evidence type="ECO:0000313" key="2">
    <source>
        <dbReference type="EMBL" id="KKW35913.1"/>
    </source>
</evidence>
<protein>
    <submittedName>
        <fullName evidence="2">Uncharacterized protein</fullName>
    </submittedName>
</protein>
<dbReference type="Proteomes" id="UP000034740">
    <property type="component" value="Unassembled WGS sequence"/>
</dbReference>
<proteinExistence type="predicted"/>